<name>A0AAV0WI33_9HEMI</name>
<gene>
    <name evidence="2" type="ORF">MEUPH1_LOCUS11288</name>
</gene>
<dbReference type="Proteomes" id="UP001160148">
    <property type="component" value="Unassembled WGS sequence"/>
</dbReference>
<evidence type="ECO:0000313" key="2">
    <source>
        <dbReference type="EMBL" id="CAI6355433.1"/>
    </source>
</evidence>
<feature type="transmembrane region" description="Helical" evidence="1">
    <location>
        <begin position="25"/>
        <end position="44"/>
    </location>
</feature>
<feature type="transmembrane region" description="Helical" evidence="1">
    <location>
        <begin position="56"/>
        <end position="89"/>
    </location>
</feature>
<organism evidence="2 3">
    <name type="scientific">Macrosiphum euphorbiae</name>
    <name type="common">potato aphid</name>
    <dbReference type="NCBI Taxonomy" id="13131"/>
    <lineage>
        <taxon>Eukaryota</taxon>
        <taxon>Metazoa</taxon>
        <taxon>Ecdysozoa</taxon>
        <taxon>Arthropoda</taxon>
        <taxon>Hexapoda</taxon>
        <taxon>Insecta</taxon>
        <taxon>Pterygota</taxon>
        <taxon>Neoptera</taxon>
        <taxon>Paraneoptera</taxon>
        <taxon>Hemiptera</taxon>
        <taxon>Sternorrhyncha</taxon>
        <taxon>Aphidomorpha</taxon>
        <taxon>Aphidoidea</taxon>
        <taxon>Aphididae</taxon>
        <taxon>Macrosiphini</taxon>
        <taxon>Macrosiphum</taxon>
    </lineage>
</organism>
<keyword evidence="3" id="KW-1185">Reference proteome</keyword>
<keyword evidence="1" id="KW-1133">Transmembrane helix</keyword>
<dbReference type="EMBL" id="CARXXK010000002">
    <property type="protein sequence ID" value="CAI6355433.1"/>
    <property type="molecule type" value="Genomic_DNA"/>
</dbReference>
<evidence type="ECO:0000313" key="3">
    <source>
        <dbReference type="Proteomes" id="UP001160148"/>
    </source>
</evidence>
<accession>A0AAV0WI33</accession>
<evidence type="ECO:0000256" key="1">
    <source>
        <dbReference type="SAM" id="Phobius"/>
    </source>
</evidence>
<reference evidence="2 3" key="1">
    <citation type="submission" date="2023-01" db="EMBL/GenBank/DDBJ databases">
        <authorList>
            <person name="Whitehead M."/>
        </authorList>
    </citation>
    <scope>NUCLEOTIDE SEQUENCE [LARGE SCALE GENOMIC DNA]</scope>
</reference>
<keyword evidence="1" id="KW-0812">Transmembrane</keyword>
<comment type="caution">
    <text evidence="2">The sequence shown here is derived from an EMBL/GenBank/DDBJ whole genome shotgun (WGS) entry which is preliminary data.</text>
</comment>
<keyword evidence="1" id="KW-0472">Membrane</keyword>
<proteinExistence type="predicted"/>
<protein>
    <recommendedName>
        <fullName evidence="4">NADH dehydrogenase subunit 6</fullName>
    </recommendedName>
</protein>
<sequence length="111" mass="12000">MPIGFHVVVGLTPVSFGWVQRSVGFSLYVVICGPLFFVLSLLGNSTQWFWFSKWPVMGGFCTLVLVLVHDVAVITFVMLVVTIGLVPWVGNGVQCTLGIPLLLSSGKPCDS</sequence>
<evidence type="ECO:0008006" key="4">
    <source>
        <dbReference type="Google" id="ProtNLM"/>
    </source>
</evidence>
<dbReference type="AlphaFoldDB" id="A0AAV0WI33"/>